<organism evidence="12 13">
    <name type="scientific">Fodinibacter luteus</name>
    <dbReference type="NCBI Taxonomy" id="552064"/>
    <lineage>
        <taxon>Bacteria</taxon>
        <taxon>Bacillati</taxon>
        <taxon>Actinomycetota</taxon>
        <taxon>Actinomycetes</taxon>
        <taxon>Micrococcales</taxon>
        <taxon>Intrasporangiaceae</taxon>
        <taxon>Fodinibacter (ex Wang et al. 2009)</taxon>
    </lineage>
</organism>
<dbReference type="HAMAP" id="MF_00222">
    <property type="entry name" value="Shikimate_DH_AroE"/>
    <property type="match status" value="1"/>
</dbReference>
<feature type="binding site" evidence="8">
    <location>
        <position position="255"/>
    </location>
    <ligand>
        <name>shikimate</name>
        <dbReference type="ChEBI" id="CHEBI:36208"/>
    </ligand>
</feature>
<gene>
    <name evidence="8 12" type="primary">aroE</name>
    <name evidence="12" type="ORF">GCM10023168_35070</name>
</gene>
<dbReference type="Pfam" id="PF01488">
    <property type="entry name" value="Shikimate_DH"/>
    <property type="match status" value="1"/>
</dbReference>
<dbReference type="EMBL" id="BAABGM010000025">
    <property type="protein sequence ID" value="GAA4412815.1"/>
    <property type="molecule type" value="Genomic_DNA"/>
</dbReference>
<comment type="similarity">
    <text evidence="8">Belongs to the shikimate dehydrogenase family.</text>
</comment>
<dbReference type="Gene3D" id="3.40.50.720">
    <property type="entry name" value="NAD(P)-binding Rossmann-like Domain"/>
    <property type="match status" value="1"/>
</dbReference>
<feature type="binding site" evidence="8">
    <location>
        <position position="84"/>
    </location>
    <ligand>
        <name>NADP(+)</name>
        <dbReference type="ChEBI" id="CHEBI:58349"/>
    </ligand>
</feature>
<dbReference type="SUPFAM" id="SSF51735">
    <property type="entry name" value="NAD(P)-binding Rossmann-fold domains"/>
    <property type="match status" value="1"/>
</dbReference>
<dbReference type="InterPro" id="IPR022893">
    <property type="entry name" value="Shikimate_DH_fam"/>
</dbReference>
<dbReference type="InterPro" id="IPR011342">
    <property type="entry name" value="Shikimate_DH"/>
</dbReference>
<keyword evidence="13" id="KW-1185">Reference proteome</keyword>
<dbReference type="InterPro" id="IPR036291">
    <property type="entry name" value="NAD(P)-bd_dom_sf"/>
</dbReference>
<dbReference type="NCBIfam" id="TIGR00507">
    <property type="entry name" value="aroE"/>
    <property type="match status" value="1"/>
</dbReference>
<sequence>MSTATFLGVHTGSFSTPAVGNPTVAMVEAAYRHHGLDARYLNCDVAPGSLGDAVAGARAMGWAGFNCSLPHKVAVIDHLDLLAESAEVIGAVNTVVATDGDLVGHNTDGQGFVESLRTVVDPTGLEVVVLGAGGAARAVAVETALAGAASVTVVNRNARRGEELARVVTAGTAVPATFVAWDRTYAVPDTTDVLVNATSVGFGDGDALVDVDLDSLGDGLVVADVVVSPPRTALLRAAAARGAVTLDGLGMLVGQGALAVRHWTGVEPDRDVMRAAVERALGV</sequence>
<comment type="pathway">
    <text evidence="1 8">Metabolic intermediate biosynthesis; chorismate biosynthesis; chorismate from D-erythrose 4-phosphate and phosphoenolpyruvate: step 4/7.</text>
</comment>
<reference evidence="13" key="1">
    <citation type="journal article" date="2019" name="Int. J. Syst. Evol. Microbiol.">
        <title>The Global Catalogue of Microorganisms (GCM) 10K type strain sequencing project: providing services to taxonomists for standard genome sequencing and annotation.</title>
        <authorList>
            <consortium name="The Broad Institute Genomics Platform"/>
            <consortium name="The Broad Institute Genome Sequencing Center for Infectious Disease"/>
            <person name="Wu L."/>
            <person name="Ma J."/>
        </authorList>
    </citation>
    <scope>NUCLEOTIDE SEQUENCE [LARGE SCALE GENOMIC DNA]</scope>
    <source>
        <strain evidence="13">JCM 17809</strain>
    </source>
</reference>
<feature type="binding site" evidence="8">
    <location>
        <position position="108"/>
    </location>
    <ligand>
        <name>shikimate</name>
        <dbReference type="ChEBI" id="CHEBI:36208"/>
    </ligand>
</feature>
<dbReference type="Pfam" id="PF08501">
    <property type="entry name" value="Shikimate_dh_N"/>
    <property type="match status" value="1"/>
</dbReference>
<keyword evidence="6 8" id="KW-0057">Aromatic amino acid biosynthesis</keyword>
<proteinExistence type="inferred from homology"/>
<dbReference type="Pfam" id="PF18317">
    <property type="entry name" value="SDH_C"/>
    <property type="match status" value="1"/>
</dbReference>
<evidence type="ECO:0000256" key="6">
    <source>
        <dbReference type="ARBA" id="ARBA00023141"/>
    </source>
</evidence>
<dbReference type="Gene3D" id="3.40.50.10860">
    <property type="entry name" value="Leucine Dehydrogenase, chain A, domain 1"/>
    <property type="match status" value="1"/>
</dbReference>
<dbReference type="RefSeq" id="WP_345208373.1">
    <property type="nucleotide sequence ID" value="NZ_BAABGM010000025.1"/>
</dbReference>
<evidence type="ECO:0000256" key="4">
    <source>
        <dbReference type="ARBA" id="ARBA00022857"/>
    </source>
</evidence>
<dbReference type="InterPro" id="IPR013708">
    <property type="entry name" value="Shikimate_DH-bd_N"/>
</dbReference>
<dbReference type="EC" id="1.1.1.25" evidence="2 8"/>
<comment type="caution">
    <text evidence="8">Lacks conserved residue(s) required for the propagation of feature annotation.</text>
</comment>
<dbReference type="PANTHER" id="PTHR21089:SF1">
    <property type="entry name" value="BIFUNCTIONAL 3-DEHYDROQUINATE DEHYDRATASE_SHIKIMATE DEHYDROGENASE, CHLOROPLASTIC"/>
    <property type="match status" value="1"/>
</dbReference>
<keyword evidence="4 8" id="KW-0521">NADP</keyword>
<evidence type="ECO:0000256" key="8">
    <source>
        <dbReference type="HAMAP-Rule" id="MF_00222"/>
    </source>
</evidence>
<comment type="function">
    <text evidence="8">Involved in the biosynthesis of the chorismate, which leads to the biosynthesis of aromatic amino acids. Catalyzes the reversible NADPH linked reduction of 3-dehydroshikimate (DHSA) to yield shikimate (SA).</text>
</comment>
<feature type="domain" description="Quinate/shikimate 5-dehydrogenase/glutamyl-tRNA reductase" evidence="9">
    <location>
        <begin position="124"/>
        <end position="199"/>
    </location>
</feature>
<feature type="binding site" evidence="8">
    <location>
        <position position="93"/>
    </location>
    <ligand>
        <name>shikimate</name>
        <dbReference type="ChEBI" id="CHEBI:36208"/>
    </ligand>
</feature>
<feature type="active site" description="Proton acceptor" evidence="8">
    <location>
        <position position="72"/>
    </location>
</feature>
<comment type="caution">
    <text evidence="12">The sequence shown here is derived from an EMBL/GenBank/DDBJ whole genome shotgun (WGS) entry which is preliminary data.</text>
</comment>
<feature type="domain" description="Shikimate dehydrogenase substrate binding N-terminal" evidence="10">
    <location>
        <begin position="25"/>
        <end position="95"/>
    </location>
</feature>
<feature type="binding site" evidence="8">
    <location>
        <position position="225"/>
    </location>
    <ligand>
        <name>NADP(+)</name>
        <dbReference type="ChEBI" id="CHEBI:58349"/>
    </ligand>
</feature>
<dbReference type="InterPro" id="IPR041121">
    <property type="entry name" value="SDH_C"/>
</dbReference>
<evidence type="ECO:0000256" key="1">
    <source>
        <dbReference type="ARBA" id="ARBA00004871"/>
    </source>
</evidence>
<evidence type="ECO:0000313" key="12">
    <source>
        <dbReference type="EMBL" id="GAA4412815.1"/>
    </source>
</evidence>
<evidence type="ECO:0000259" key="11">
    <source>
        <dbReference type="Pfam" id="PF18317"/>
    </source>
</evidence>
<dbReference type="Proteomes" id="UP001500945">
    <property type="component" value="Unassembled WGS sequence"/>
</dbReference>
<feature type="binding site" evidence="8">
    <location>
        <position position="68"/>
    </location>
    <ligand>
        <name>shikimate</name>
        <dbReference type="ChEBI" id="CHEBI:36208"/>
    </ligand>
</feature>
<evidence type="ECO:0000259" key="9">
    <source>
        <dbReference type="Pfam" id="PF01488"/>
    </source>
</evidence>
<evidence type="ECO:0000313" key="13">
    <source>
        <dbReference type="Proteomes" id="UP001500945"/>
    </source>
</evidence>
<dbReference type="InterPro" id="IPR046346">
    <property type="entry name" value="Aminoacid_DH-like_N_sf"/>
</dbReference>
<evidence type="ECO:0000256" key="2">
    <source>
        <dbReference type="ARBA" id="ARBA00012962"/>
    </source>
</evidence>
<evidence type="ECO:0000256" key="7">
    <source>
        <dbReference type="ARBA" id="ARBA00049442"/>
    </source>
</evidence>
<feature type="domain" description="SDH C-terminal" evidence="11">
    <location>
        <begin position="248"/>
        <end position="278"/>
    </location>
</feature>
<evidence type="ECO:0000256" key="3">
    <source>
        <dbReference type="ARBA" id="ARBA00022605"/>
    </source>
</evidence>
<dbReference type="InterPro" id="IPR006151">
    <property type="entry name" value="Shikm_DH/Glu-tRNA_Rdtase"/>
</dbReference>
<keyword evidence="5 8" id="KW-0560">Oxidoreductase</keyword>
<comment type="catalytic activity">
    <reaction evidence="7 8">
        <text>shikimate + NADP(+) = 3-dehydroshikimate + NADPH + H(+)</text>
        <dbReference type="Rhea" id="RHEA:17737"/>
        <dbReference type="ChEBI" id="CHEBI:15378"/>
        <dbReference type="ChEBI" id="CHEBI:16630"/>
        <dbReference type="ChEBI" id="CHEBI:36208"/>
        <dbReference type="ChEBI" id="CHEBI:57783"/>
        <dbReference type="ChEBI" id="CHEBI:58349"/>
        <dbReference type="EC" id="1.1.1.25"/>
    </reaction>
</comment>
<feature type="binding site" evidence="8">
    <location>
        <position position="248"/>
    </location>
    <ligand>
        <name>NADP(+)</name>
        <dbReference type="ChEBI" id="CHEBI:58349"/>
    </ligand>
</feature>
<dbReference type="PANTHER" id="PTHR21089">
    <property type="entry name" value="SHIKIMATE DEHYDROGENASE"/>
    <property type="match status" value="1"/>
</dbReference>
<evidence type="ECO:0000256" key="5">
    <source>
        <dbReference type="ARBA" id="ARBA00023002"/>
    </source>
</evidence>
<feature type="binding site" evidence="8">
    <location>
        <begin position="131"/>
        <end position="135"/>
    </location>
    <ligand>
        <name>NADP(+)</name>
        <dbReference type="ChEBI" id="CHEBI:58349"/>
    </ligand>
</feature>
<protein>
    <recommendedName>
        <fullName evidence="2 8">Shikimate dehydrogenase (NADP(+))</fullName>
        <shortName evidence="8">SDH</shortName>
        <ecNumber evidence="2 8">1.1.1.25</ecNumber>
    </recommendedName>
</protein>
<accession>A0ABP8KPV7</accession>
<keyword evidence="3 8" id="KW-0028">Amino-acid biosynthesis</keyword>
<evidence type="ECO:0000259" key="10">
    <source>
        <dbReference type="Pfam" id="PF08501"/>
    </source>
</evidence>
<dbReference type="SUPFAM" id="SSF53223">
    <property type="entry name" value="Aminoacid dehydrogenase-like, N-terminal domain"/>
    <property type="match status" value="1"/>
</dbReference>
<name>A0ABP8KPV7_9MICO</name>
<comment type="subunit">
    <text evidence="8">Homodimer.</text>
</comment>